<gene>
    <name evidence="1" type="ORF">ENUP19_0297G0008</name>
</gene>
<sequence length="419" mass="48430">MTKTFDGISSLTKVPLPKVDNISPTIINVTNQQNSISSFDIIKSDSVSNFNEKEVSKTIDVSKQSTKQYSQIPSFIIQTARPIPKLNIPPLEVQQNENISTSQLSKSFIVNKETKSINTQSDSLKTMNEFLQPEKKEIRFQCSQLQLNHPNSLKTKDKKKPDWERLKQVSKTNEACQQAVFIGLLNMFGYEIGIERVYKISKKTFPLLTIKFVHRCTPNGNQDMEIMTSATRLSEEMLKSSTVEDKKKRRQRKRNMDASICNSLMGYLEQEGVKFEIKGTRSAQYTMVMKKVKDIDLVLFNKQRKINQKDIVNIGKYINNHLVKMMGGLKRRAISSEQFIRIEPNEPDVTNIFLNHFNGLLKEFDESTKCIDIDYDSSQNFLTWSALSQPFRYNKLKYPNEYYSFIKPDIIDFICHSFS</sequence>
<evidence type="ECO:0000313" key="1">
    <source>
        <dbReference type="EMBL" id="GAB1226512.1"/>
    </source>
</evidence>
<evidence type="ECO:0000313" key="2">
    <source>
        <dbReference type="Proteomes" id="UP001628156"/>
    </source>
</evidence>
<protein>
    <submittedName>
        <fullName evidence="1">Uncharacterized protein</fullName>
    </submittedName>
</protein>
<name>A0ABQ0DUI5_9EUKA</name>
<organism evidence="1 2">
    <name type="scientific">Entamoeba nuttalli</name>
    <dbReference type="NCBI Taxonomy" id="412467"/>
    <lineage>
        <taxon>Eukaryota</taxon>
        <taxon>Amoebozoa</taxon>
        <taxon>Evosea</taxon>
        <taxon>Archamoebae</taxon>
        <taxon>Mastigamoebida</taxon>
        <taxon>Entamoebidae</taxon>
        <taxon>Entamoeba</taxon>
    </lineage>
</organism>
<comment type="caution">
    <text evidence="1">The sequence shown here is derived from an EMBL/GenBank/DDBJ whole genome shotgun (WGS) entry which is preliminary data.</text>
</comment>
<proteinExistence type="predicted"/>
<accession>A0ABQ0DUI5</accession>
<reference evidence="1 2" key="1">
    <citation type="journal article" date="2019" name="PLoS Negl. Trop. Dis.">
        <title>Whole genome sequencing of Entamoeba nuttalli reveals mammalian host-related molecular signatures and a novel octapeptide-repeat surface protein.</title>
        <authorList>
            <person name="Tanaka M."/>
            <person name="Makiuchi T."/>
            <person name="Komiyama T."/>
            <person name="Shiina T."/>
            <person name="Osaki K."/>
            <person name="Tachibana H."/>
        </authorList>
    </citation>
    <scope>NUCLEOTIDE SEQUENCE [LARGE SCALE GENOMIC DNA]</scope>
    <source>
        <strain evidence="1 2">P19-061405</strain>
    </source>
</reference>
<dbReference type="EMBL" id="BAAFRS010000297">
    <property type="protein sequence ID" value="GAB1226512.1"/>
    <property type="molecule type" value="Genomic_DNA"/>
</dbReference>
<keyword evidence="2" id="KW-1185">Reference proteome</keyword>
<dbReference type="Proteomes" id="UP001628156">
    <property type="component" value="Unassembled WGS sequence"/>
</dbReference>